<protein>
    <submittedName>
        <fullName evidence="2">Uncharacterized protein</fullName>
    </submittedName>
</protein>
<organism evidence="2 5">
    <name type="scientific">Pseudoduganella albidiflava</name>
    <dbReference type="NCBI Taxonomy" id="321983"/>
    <lineage>
        <taxon>Bacteria</taxon>
        <taxon>Pseudomonadati</taxon>
        <taxon>Pseudomonadota</taxon>
        <taxon>Betaproteobacteria</taxon>
        <taxon>Burkholderiales</taxon>
        <taxon>Oxalobacteraceae</taxon>
        <taxon>Telluria group</taxon>
        <taxon>Pseudoduganella</taxon>
    </lineage>
</organism>
<keyword evidence="1" id="KW-0812">Transmembrane</keyword>
<dbReference type="EMBL" id="CP036401">
    <property type="protein sequence ID" value="QBI03568.1"/>
    <property type="molecule type" value="Genomic_DNA"/>
</dbReference>
<reference evidence="3 4" key="2">
    <citation type="submission" date="2019-02" db="EMBL/GenBank/DDBJ databases">
        <title>Draft Genome Sequences of Six Type Strains of the Genus Massilia.</title>
        <authorList>
            <person name="Miess H."/>
            <person name="Frediansyhah A."/>
            <person name="Gross H."/>
        </authorList>
    </citation>
    <scope>NUCLEOTIDE SEQUENCE [LARGE SCALE GENOMIC DNA]</scope>
    <source>
        <strain evidence="3 4">DSM 17472</strain>
    </source>
</reference>
<gene>
    <name evidence="3" type="ORF">EYF70_24135</name>
    <name evidence="2" type="ORF">GCM10007387_36800</name>
</gene>
<evidence type="ECO:0000313" key="4">
    <source>
        <dbReference type="Proteomes" id="UP000292307"/>
    </source>
</evidence>
<evidence type="ECO:0000313" key="5">
    <source>
        <dbReference type="Proteomes" id="UP000628442"/>
    </source>
</evidence>
<evidence type="ECO:0000313" key="2">
    <source>
        <dbReference type="EMBL" id="GGY51072.1"/>
    </source>
</evidence>
<dbReference type="Proteomes" id="UP000628442">
    <property type="component" value="Unassembled WGS sequence"/>
</dbReference>
<evidence type="ECO:0000256" key="1">
    <source>
        <dbReference type="SAM" id="Phobius"/>
    </source>
</evidence>
<dbReference type="RefSeq" id="WP_131147666.1">
    <property type="nucleotide sequence ID" value="NZ_BMWV01000008.1"/>
</dbReference>
<feature type="transmembrane region" description="Helical" evidence="1">
    <location>
        <begin position="42"/>
        <end position="64"/>
    </location>
</feature>
<sequence length="74" mass="8547">MDRLEKKLWFVMLVSIFATIATLYLTESAGLPRLAEMSFSQVILYFLCFGACWRLVSFCGWLLAQCFQTPAQDR</sequence>
<dbReference type="AlphaFoldDB" id="A0A411X3V7"/>
<feature type="transmembrane region" description="Helical" evidence="1">
    <location>
        <begin position="7"/>
        <end position="26"/>
    </location>
</feature>
<dbReference type="OrthoDB" id="8704555at2"/>
<keyword evidence="1" id="KW-1133">Transmembrane helix</keyword>
<reference evidence="2" key="1">
    <citation type="journal article" date="2014" name="Int. J. Syst. Evol. Microbiol.">
        <title>Complete genome sequence of Corynebacterium casei LMG S-19264T (=DSM 44701T), isolated from a smear-ripened cheese.</title>
        <authorList>
            <consortium name="US DOE Joint Genome Institute (JGI-PGF)"/>
            <person name="Walter F."/>
            <person name="Albersmeier A."/>
            <person name="Kalinowski J."/>
            <person name="Ruckert C."/>
        </authorList>
    </citation>
    <scope>NUCLEOTIDE SEQUENCE</scope>
    <source>
        <strain evidence="2">KCTC 12343</strain>
    </source>
</reference>
<keyword evidence="1" id="KW-0472">Membrane</keyword>
<evidence type="ECO:0000313" key="3">
    <source>
        <dbReference type="EMBL" id="QBI03568.1"/>
    </source>
</evidence>
<name>A0A411X3V7_9BURK</name>
<reference evidence="2" key="3">
    <citation type="submission" date="2022-12" db="EMBL/GenBank/DDBJ databases">
        <authorList>
            <person name="Sun Q."/>
            <person name="Kim S."/>
        </authorList>
    </citation>
    <scope>NUCLEOTIDE SEQUENCE</scope>
    <source>
        <strain evidence="2">KCTC 12343</strain>
    </source>
</reference>
<keyword evidence="4" id="KW-1185">Reference proteome</keyword>
<proteinExistence type="predicted"/>
<accession>A0A411X3V7</accession>
<dbReference type="EMBL" id="BMWV01000008">
    <property type="protein sequence ID" value="GGY51072.1"/>
    <property type="molecule type" value="Genomic_DNA"/>
</dbReference>
<dbReference type="Proteomes" id="UP000292307">
    <property type="component" value="Chromosome"/>
</dbReference>